<gene>
    <name evidence="5" type="ORF">PMAYCL1PPCAC_12814</name>
</gene>
<organism evidence="5 6">
    <name type="scientific">Pristionchus mayeri</name>
    <dbReference type="NCBI Taxonomy" id="1317129"/>
    <lineage>
        <taxon>Eukaryota</taxon>
        <taxon>Metazoa</taxon>
        <taxon>Ecdysozoa</taxon>
        <taxon>Nematoda</taxon>
        <taxon>Chromadorea</taxon>
        <taxon>Rhabditida</taxon>
        <taxon>Rhabditina</taxon>
        <taxon>Diplogasteromorpha</taxon>
        <taxon>Diplogasteroidea</taxon>
        <taxon>Neodiplogasteridae</taxon>
        <taxon>Pristionchus</taxon>
    </lineage>
</organism>
<protein>
    <recommendedName>
        <fullName evidence="7">CWF19-like protein 2</fullName>
    </recommendedName>
</protein>
<feature type="region of interest" description="Disordered" evidence="2">
    <location>
        <begin position="1"/>
        <end position="85"/>
    </location>
</feature>
<reference evidence="6" key="1">
    <citation type="submission" date="2022-10" db="EMBL/GenBank/DDBJ databases">
        <title>Genome assembly of Pristionchus species.</title>
        <authorList>
            <person name="Yoshida K."/>
            <person name="Sommer R.J."/>
        </authorList>
    </citation>
    <scope>NUCLEOTIDE SEQUENCE [LARGE SCALE GENOMIC DNA]</scope>
    <source>
        <strain evidence="6">RS5460</strain>
    </source>
</reference>
<feature type="domain" description="Cwf19-like protein C-terminal" evidence="3">
    <location>
        <begin position="369"/>
        <end position="461"/>
    </location>
</feature>
<feature type="domain" description="Cwf19-like C-terminal" evidence="4">
    <location>
        <begin position="238"/>
        <end position="360"/>
    </location>
</feature>
<evidence type="ECO:0008006" key="7">
    <source>
        <dbReference type="Google" id="ProtNLM"/>
    </source>
</evidence>
<feature type="compositionally biased region" description="Basic and acidic residues" evidence="2">
    <location>
        <begin position="146"/>
        <end position="174"/>
    </location>
</feature>
<sequence>NLYHLRMFRRPDSDDEDGYYPRSGSSSWGGGGGSKKDSLNRQLGEFKKDRFVSGSAQSQQEFYGKQEIKGDGEGAGGGKKLSEDERNKIGAKILKAEMKGDKAAVARLKKKLEGGGDSDDERPSSSRTKEVVMMKRDRAGNVMPARRKERDEDKHDTSSHSRVKREYGKDQDLEAMLKEEKTGTAEDQLRMFERALVSSSKIKRNDDESIDDIAEMQKGKRKHEEKDRKREEKKMKKHHSLLEKSLEDCALCIESRKLNKQCVVAVGLTTYLCTAPWEGLDGEHLLIIPQAHCTSSLQLDENVYDEMRLWRRGLVAMWKGAGRDCVFIEMARDVAANQHMYIECIPLEAELGDVAPVYFKKAINECEGEYTDNKKLIELKDMRKQIPRGFNYFAIDFGMQNGYAHVIENREAFPATFGTEILAGMMDLEPNRWRKRKELAFEEMKKRTSEVKEKWEDFDWTKRIKRDE</sequence>
<feature type="compositionally biased region" description="Basic and acidic residues" evidence="2">
    <location>
        <begin position="215"/>
        <end position="238"/>
    </location>
</feature>
<accession>A0AAN5CG95</accession>
<feature type="region of interest" description="Disordered" evidence="2">
    <location>
        <begin position="109"/>
        <end position="174"/>
    </location>
</feature>
<dbReference type="GO" id="GO:0000398">
    <property type="term" value="P:mRNA splicing, via spliceosome"/>
    <property type="evidence" value="ECO:0007669"/>
    <property type="project" value="TreeGrafter"/>
</dbReference>
<dbReference type="Proteomes" id="UP001328107">
    <property type="component" value="Unassembled WGS sequence"/>
</dbReference>
<feature type="region of interest" description="Disordered" evidence="2">
    <location>
        <begin position="208"/>
        <end position="238"/>
    </location>
</feature>
<dbReference type="InterPro" id="IPR006768">
    <property type="entry name" value="Cwf19-like_C_dom-1"/>
</dbReference>
<dbReference type="Pfam" id="PF04677">
    <property type="entry name" value="CwfJ_C_1"/>
    <property type="match status" value="1"/>
</dbReference>
<dbReference type="EMBL" id="BTRK01000003">
    <property type="protein sequence ID" value="GMR42619.1"/>
    <property type="molecule type" value="Genomic_DNA"/>
</dbReference>
<dbReference type="PANTHER" id="PTHR12072:SF5">
    <property type="entry name" value="CWF19-LIKE PROTEIN 2"/>
    <property type="match status" value="1"/>
</dbReference>
<dbReference type="InterPro" id="IPR040194">
    <property type="entry name" value="Cwf19-like"/>
</dbReference>
<evidence type="ECO:0000259" key="4">
    <source>
        <dbReference type="Pfam" id="PF04677"/>
    </source>
</evidence>
<dbReference type="Pfam" id="PF04676">
    <property type="entry name" value="CwfJ_C_2"/>
    <property type="match status" value="1"/>
</dbReference>
<evidence type="ECO:0000313" key="5">
    <source>
        <dbReference type="EMBL" id="GMR42619.1"/>
    </source>
</evidence>
<proteinExistence type="inferred from homology"/>
<dbReference type="GO" id="GO:0071014">
    <property type="term" value="C:post-mRNA release spliceosomal complex"/>
    <property type="evidence" value="ECO:0007669"/>
    <property type="project" value="TreeGrafter"/>
</dbReference>
<evidence type="ECO:0000256" key="2">
    <source>
        <dbReference type="SAM" id="MobiDB-lite"/>
    </source>
</evidence>
<dbReference type="InterPro" id="IPR006767">
    <property type="entry name" value="Cwf19-like_C_dom-2"/>
</dbReference>
<feature type="compositionally biased region" description="Basic and acidic residues" evidence="2">
    <location>
        <begin position="34"/>
        <end position="51"/>
    </location>
</feature>
<name>A0AAN5CG95_9BILA</name>
<dbReference type="PANTHER" id="PTHR12072">
    <property type="entry name" value="CWF19, CELL CYCLE CONTROL PROTEIN"/>
    <property type="match status" value="1"/>
</dbReference>
<evidence type="ECO:0000313" key="6">
    <source>
        <dbReference type="Proteomes" id="UP001328107"/>
    </source>
</evidence>
<evidence type="ECO:0000259" key="3">
    <source>
        <dbReference type="Pfam" id="PF04676"/>
    </source>
</evidence>
<keyword evidence="6" id="KW-1185">Reference proteome</keyword>
<feature type="compositionally biased region" description="Basic and acidic residues" evidence="2">
    <location>
        <begin position="121"/>
        <end position="139"/>
    </location>
</feature>
<dbReference type="AlphaFoldDB" id="A0AAN5CG95"/>
<comment type="caution">
    <text evidence="5">The sequence shown here is derived from an EMBL/GenBank/DDBJ whole genome shotgun (WGS) entry which is preliminary data.</text>
</comment>
<comment type="similarity">
    <text evidence="1">Belongs to the CWF19 family.</text>
</comment>
<feature type="non-terminal residue" evidence="5">
    <location>
        <position position="1"/>
    </location>
</feature>
<evidence type="ECO:0000256" key="1">
    <source>
        <dbReference type="ARBA" id="ARBA00006795"/>
    </source>
</evidence>